<dbReference type="STRING" id="564608.C1N4W7"/>
<protein>
    <submittedName>
        <fullName evidence="3">Predicted protein</fullName>
    </submittedName>
</protein>
<dbReference type="RefSeq" id="XP_003063068.1">
    <property type="nucleotide sequence ID" value="XM_003063022.1"/>
</dbReference>
<evidence type="ECO:0000256" key="1">
    <source>
        <dbReference type="SAM" id="MobiDB-lite"/>
    </source>
</evidence>
<dbReference type="InterPro" id="IPR019160">
    <property type="entry name" value="Sec3_CC"/>
</dbReference>
<dbReference type="AlphaFoldDB" id="C1N4W7"/>
<name>C1N4W7_MICPC</name>
<dbReference type="GO" id="GO:0005546">
    <property type="term" value="F:phosphatidylinositol-4,5-bisphosphate binding"/>
    <property type="evidence" value="ECO:0007669"/>
    <property type="project" value="TreeGrafter"/>
</dbReference>
<sequence length="367" mass="41665">MCDTFKLSQLSRVEMKPCVEKPTAERELVTYFEGKTQHWACDDAAELSNFVGCLASSSKETLRKSLTVVGEDTSVIEEWASAYKAKSINSGGGAKFSLIDETDGKKEEENSPKSRIGEEDLEEEDLRKYLETHRIEMGDHAKAFETRVRDEFSNLDHATVWDLMERSKQAGPIKEELDAVERNLEDVEAWLDTFSVKLLSMKEDARVIEDLLSLKDEEKGPRKNEVLTKVMTELIEKITVPEGLEEKIHNSAFETDDDIADVVKAIDEVCAFRKRFEEDEMKIYRRIRSVAVQEAKCMNLCDELIGKSTYHLKSLLEGAVERELDLGIKSDAKGMPCAPTWERIHVLVNQNGNLMRAMHRLHGKSTG</sequence>
<feature type="domain" description="Exocyst complex component Sec3 coiled-coil" evidence="2">
    <location>
        <begin position="142"/>
        <end position="270"/>
    </location>
</feature>
<dbReference type="PANTHER" id="PTHR16092">
    <property type="entry name" value="SEC3/SYNTAXIN-RELATED"/>
    <property type="match status" value="1"/>
</dbReference>
<dbReference type="EMBL" id="GG663747">
    <property type="protein sequence ID" value="EEH53007.1"/>
    <property type="molecule type" value="Genomic_DNA"/>
</dbReference>
<feature type="region of interest" description="Disordered" evidence="1">
    <location>
        <begin position="97"/>
        <end position="119"/>
    </location>
</feature>
<accession>C1N4W7</accession>
<dbReference type="GeneID" id="9688508"/>
<dbReference type="GO" id="GO:0005886">
    <property type="term" value="C:plasma membrane"/>
    <property type="evidence" value="ECO:0007669"/>
    <property type="project" value="TreeGrafter"/>
</dbReference>
<reference evidence="3 4" key="1">
    <citation type="journal article" date="2009" name="Science">
        <title>Green evolution and dynamic adaptations revealed by genomes of the marine picoeukaryotes Micromonas.</title>
        <authorList>
            <person name="Worden A.Z."/>
            <person name="Lee J.H."/>
            <person name="Mock T."/>
            <person name="Rouze P."/>
            <person name="Simmons M.P."/>
            <person name="Aerts A.L."/>
            <person name="Allen A.E."/>
            <person name="Cuvelier M.L."/>
            <person name="Derelle E."/>
            <person name="Everett M.V."/>
            <person name="Foulon E."/>
            <person name="Grimwood J."/>
            <person name="Gundlach H."/>
            <person name="Henrissat B."/>
            <person name="Napoli C."/>
            <person name="McDonald S.M."/>
            <person name="Parker M.S."/>
            <person name="Rombauts S."/>
            <person name="Salamov A."/>
            <person name="Von Dassow P."/>
            <person name="Badger J.H."/>
            <person name="Coutinho P.M."/>
            <person name="Demir E."/>
            <person name="Dubchak I."/>
            <person name="Gentemann C."/>
            <person name="Eikrem W."/>
            <person name="Gready J.E."/>
            <person name="John U."/>
            <person name="Lanier W."/>
            <person name="Lindquist E.A."/>
            <person name="Lucas S."/>
            <person name="Mayer K.F."/>
            <person name="Moreau H."/>
            <person name="Not F."/>
            <person name="Otillar R."/>
            <person name="Panaud O."/>
            <person name="Pangilinan J."/>
            <person name="Paulsen I."/>
            <person name="Piegu B."/>
            <person name="Poliakov A."/>
            <person name="Robbens S."/>
            <person name="Schmutz J."/>
            <person name="Toulza E."/>
            <person name="Wyss T."/>
            <person name="Zelensky A."/>
            <person name="Zhou K."/>
            <person name="Armbrust E.V."/>
            <person name="Bhattacharya D."/>
            <person name="Goodenough U.W."/>
            <person name="Van de Peer Y."/>
            <person name="Grigoriev I.V."/>
        </authorList>
    </citation>
    <scope>NUCLEOTIDE SEQUENCE [LARGE SCALE GENOMIC DNA]</scope>
    <source>
        <strain evidence="3 4">CCMP1545</strain>
    </source>
</reference>
<dbReference type="Pfam" id="PF09763">
    <property type="entry name" value="Sec3_CC"/>
    <property type="match status" value="1"/>
</dbReference>
<dbReference type="GO" id="GO:0006887">
    <property type="term" value="P:exocytosis"/>
    <property type="evidence" value="ECO:0007669"/>
    <property type="project" value="InterPro"/>
</dbReference>
<organism evidence="4">
    <name type="scientific">Micromonas pusilla (strain CCMP1545)</name>
    <name type="common">Picoplanktonic green alga</name>
    <dbReference type="NCBI Taxonomy" id="564608"/>
    <lineage>
        <taxon>Eukaryota</taxon>
        <taxon>Viridiplantae</taxon>
        <taxon>Chlorophyta</taxon>
        <taxon>Mamiellophyceae</taxon>
        <taxon>Mamiellales</taxon>
        <taxon>Mamiellaceae</taxon>
        <taxon>Micromonas</taxon>
    </lineage>
</organism>
<gene>
    <name evidence="3" type="ORF">MICPUCDRAFT_52706</name>
</gene>
<dbReference type="PANTHER" id="PTHR16092:SF14">
    <property type="entry name" value="EXOCYST COMPLEX COMPONENT 1 ISOFORM X1"/>
    <property type="match status" value="1"/>
</dbReference>
<proteinExistence type="predicted"/>
<dbReference type="GO" id="GO:0000145">
    <property type="term" value="C:exocyst"/>
    <property type="evidence" value="ECO:0007669"/>
    <property type="project" value="InterPro"/>
</dbReference>
<dbReference type="eggNOG" id="KOG2148">
    <property type="taxonomic scope" value="Eukaryota"/>
</dbReference>
<evidence type="ECO:0000259" key="2">
    <source>
        <dbReference type="Pfam" id="PF09763"/>
    </source>
</evidence>
<dbReference type="GO" id="GO:0006893">
    <property type="term" value="P:Golgi to plasma membrane transport"/>
    <property type="evidence" value="ECO:0007669"/>
    <property type="project" value="TreeGrafter"/>
</dbReference>
<evidence type="ECO:0000313" key="4">
    <source>
        <dbReference type="Proteomes" id="UP000001876"/>
    </source>
</evidence>
<dbReference type="KEGG" id="mpp:MICPUCDRAFT_52706"/>
<feature type="compositionally biased region" description="Basic and acidic residues" evidence="1">
    <location>
        <begin position="102"/>
        <end position="118"/>
    </location>
</feature>
<dbReference type="Proteomes" id="UP000001876">
    <property type="component" value="Unassembled WGS sequence"/>
</dbReference>
<evidence type="ECO:0000313" key="3">
    <source>
        <dbReference type="EMBL" id="EEH53007.1"/>
    </source>
</evidence>
<keyword evidence="4" id="KW-1185">Reference proteome</keyword>